<evidence type="ECO:0000313" key="2">
    <source>
        <dbReference type="Proteomes" id="UP001163850"/>
    </source>
</evidence>
<sequence length="275" mass="31017">PGFSSLTRSQRLFATCSGIHPKSLSINGDEVFLFMDMRMEFQWVSYGMTPCRWADATTTFNSRLMAANPSYIPKMPRALLNKLGEMEKKISEHVATGNYASKSGKTEFWTKHCSAVPLGKNDGKTLTGPGTKRTRKPQTCNRCQTIMYPGPRNSPENHKLGYCSDGVSQKNLDIQWPQPQGIFTKGKNFYPIPFLQTLRLIYDELIIQKRPIGELAMESQAFVDLVGKQVCELEKTLVFKLDCLGPEISIDTSIPDSFFMKNNNTSYLRLDCLSD</sequence>
<name>A0AA38PW71_9AGAR</name>
<reference evidence="1" key="1">
    <citation type="submission" date="2022-08" db="EMBL/GenBank/DDBJ databases">
        <authorList>
            <consortium name="DOE Joint Genome Institute"/>
            <person name="Min B."/>
            <person name="Riley R."/>
            <person name="Sierra-Patev S."/>
            <person name="Naranjo-Ortiz M."/>
            <person name="Looney B."/>
            <person name="Konkel Z."/>
            <person name="Slot J.C."/>
            <person name="Sakamoto Y."/>
            <person name="Steenwyk J.L."/>
            <person name="Rokas A."/>
            <person name="Carro J."/>
            <person name="Camarero S."/>
            <person name="Ferreira P."/>
            <person name="Molpeceres G."/>
            <person name="Ruiz-Duenas F.J."/>
            <person name="Serrano A."/>
            <person name="Henrissat B."/>
            <person name="Drula E."/>
            <person name="Hughes K.W."/>
            <person name="Mata J.L."/>
            <person name="Ishikawa N.K."/>
            <person name="Vargas-Isla R."/>
            <person name="Ushijima S."/>
            <person name="Smith C.A."/>
            <person name="Ahrendt S."/>
            <person name="Andreopoulos W."/>
            <person name="He G."/>
            <person name="Labutti K."/>
            <person name="Lipzen A."/>
            <person name="Ng V."/>
            <person name="Sandor L."/>
            <person name="Barry K."/>
            <person name="Martinez A.T."/>
            <person name="Xiao Y."/>
            <person name="Gibbons J.G."/>
            <person name="Terashima K."/>
            <person name="Hibbett D.S."/>
            <person name="Grigoriev I.V."/>
        </authorList>
    </citation>
    <scope>NUCLEOTIDE SEQUENCE</scope>
    <source>
        <strain evidence="1">TFB7829</strain>
    </source>
</reference>
<feature type="non-terminal residue" evidence="1">
    <location>
        <position position="1"/>
    </location>
</feature>
<dbReference type="AlphaFoldDB" id="A0AA38PW71"/>
<gene>
    <name evidence="1" type="ORF">F5890DRAFT_1390855</name>
</gene>
<feature type="non-terminal residue" evidence="1">
    <location>
        <position position="275"/>
    </location>
</feature>
<dbReference type="EMBL" id="MU802047">
    <property type="protein sequence ID" value="KAJ3982815.1"/>
    <property type="molecule type" value="Genomic_DNA"/>
</dbReference>
<organism evidence="1 2">
    <name type="scientific">Lentinula detonsa</name>
    <dbReference type="NCBI Taxonomy" id="2804962"/>
    <lineage>
        <taxon>Eukaryota</taxon>
        <taxon>Fungi</taxon>
        <taxon>Dikarya</taxon>
        <taxon>Basidiomycota</taxon>
        <taxon>Agaricomycotina</taxon>
        <taxon>Agaricomycetes</taxon>
        <taxon>Agaricomycetidae</taxon>
        <taxon>Agaricales</taxon>
        <taxon>Marasmiineae</taxon>
        <taxon>Omphalotaceae</taxon>
        <taxon>Lentinula</taxon>
    </lineage>
</organism>
<proteinExistence type="predicted"/>
<dbReference type="Proteomes" id="UP001163850">
    <property type="component" value="Unassembled WGS sequence"/>
</dbReference>
<accession>A0AA38PW71</accession>
<evidence type="ECO:0000313" key="1">
    <source>
        <dbReference type="EMBL" id="KAJ3982815.1"/>
    </source>
</evidence>
<protein>
    <submittedName>
        <fullName evidence="1">Uncharacterized protein</fullName>
    </submittedName>
</protein>
<comment type="caution">
    <text evidence="1">The sequence shown here is derived from an EMBL/GenBank/DDBJ whole genome shotgun (WGS) entry which is preliminary data.</text>
</comment>